<dbReference type="Gene3D" id="3.40.50.300">
    <property type="entry name" value="P-loop containing nucleotide triphosphate hydrolases"/>
    <property type="match status" value="1"/>
</dbReference>
<name>A0A158GFA1_CABSO</name>
<dbReference type="RefSeq" id="WP_341845212.1">
    <property type="nucleotide sequence ID" value="NZ_FCOC02000006.1"/>
</dbReference>
<evidence type="ECO:0000313" key="2">
    <source>
        <dbReference type="EMBL" id="SAL30309.1"/>
    </source>
</evidence>
<proteinExistence type="predicted"/>
<dbReference type="InterPro" id="IPR027417">
    <property type="entry name" value="P-loop_NTPase"/>
</dbReference>
<protein>
    <recommendedName>
        <fullName evidence="4">Sulfotransferase family protein</fullName>
    </recommendedName>
</protein>
<dbReference type="Proteomes" id="UP000054893">
    <property type="component" value="Unassembled WGS sequence"/>
</dbReference>
<dbReference type="SUPFAM" id="SSF52540">
    <property type="entry name" value="P-loop containing nucleoside triphosphate hydrolases"/>
    <property type="match status" value="1"/>
</dbReference>
<gene>
    <name evidence="2" type="ORF">AWB64_02665</name>
</gene>
<dbReference type="AlphaFoldDB" id="A0A158GFA1"/>
<reference evidence="2 3" key="1">
    <citation type="submission" date="2016-01" db="EMBL/GenBank/DDBJ databases">
        <authorList>
            <person name="Oliw E.H."/>
        </authorList>
    </citation>
    <scope>NUCLEOTIDE SEQUENCE [LARGE SCALE GENOMIC DNA]</scope>
    <source>
        <strain evidence="2">LMG 22029</strain>
    </source>
</reference>
<accession>A0A158GFA1</accession>
<organism evidence="2 3">
    <name type="scientific">Caballeronia sordidicola</name>
    <name type="common">Burkholderia sordidicola</name>
    <dbReference type="NCBI Taxonomy" id="196367"/>
    <lineage>
        <taxon>Bacteria</taxon>
        <taxon>Pseudomonadati</taxon>
        <taxon>Pseudomonadota</taxon>
        <taxon>Betaproteobacteria</taxon>
        <taxon>Burkholderiales</taxon>
        <taxon>Burkholderiaceae</taxon>
        <taxon>Caballeronia</taxon>
    </lineage>
</organism>
<dbReference type="EMBL" id="FCOC02000006">
    <property type="protein sequence ID" value="SAL30309.1"/>
    <property type="molecule type" value="Genomic_DNA"/>
</dbReference>
<evidence type="ECO:0000256" key="1">
    <source>
        <dbReference type="SAM" id="MobiDB-lite"/>
    </source>
</evidence>
<evidence type="ECO:0000313" key="3">
    <source>
        <dbReference type="Proteomes" id="UP000054893"/>
    </source>
</evidence>
<feature type="region of interest" description="Disordered" evidence="1">
    <location>
        <begin position="1"/>
        <end position="27"/>
    </location>
</feature>
<evidence type="ECO:0008006" key="4">
    <source>
        <dbReference type="Google" id="ProtNLM"/>
    </source>
</evidence>
<sequence>MTHQLKSAPRIADDNGQTSLDPGSQEAVMQEKEQSHGIFLHTGWRSAGTWVWSRFRAFQTVTAFYEPLHPILGDLREADIPALEPTWTSGHPTLTAPYFTEYRPFIQDNMHGVAGYRKSFGTDRFGPSADAGFSALHAYLKNLHDQTTSEGKIPVFKFCRSLGRLPWFKSAFPQVMHAVVVRNPASQFASGWLLHQQWNNPFFVAAPFRVLGLNQGEPIVKQVIEACGVRLPPVPVTSVDEYAAACEQYVRTVDGDNAYRAFMAMWILCAVRSLDQADLLVDLDRLGQSPAYASALRAQIQGQVAITPDFGGARDLVAQTKGNARLMKGIDGRSIKSTHAAALNFLVSQKGTSGPGAGITAVVKEKLALARELSEEWRYY</sequence>